<organism evidence="2 3">
    <name type="scientific">Lacipirellula limnantheis</name>
    <dbReference type="NCBI Taxonomy" id="2528024"/>
    <lineage>
        <taxon>Bacteria</taxon>
        <taxon>Pseudomonadati</taxon>
        <taxon>Planctomycetota</taxon>
        <taxon>Planctomycetia</taxon>
        <taxon>Pirellulales</taxon>
        <taxon>Lacipirellulaceae</taxon>
        <taxon>Lacipirellula</taxon>
    </lineage>
</organism>
<dbReference type="KEGG" id="llh:I41_12040"/>
<proteinExistence type="predicted"/>
<dbReference type="InterPro" id="IPR011047">
    <property type="entry name" value="Quinoprotein_ADH-like_sf"/>
</dbReference>
<gene>
    <name evidence="2" type="ORF">I41_12040</name>
</gene>
<dbReference type="InterPro" id="IPR030916">
    <property type="entry name" value="ELWxxDGT_rpt"/>
</dbReference>
<sequence>MATRAAVEAGALGLRFEALEPRRLLVGDLELLQDINSTLSTSSSNPADFVEVGSVTFFTATTATHGRELWKSDGTAAGTTLVKDIGGLPIAFPRYLTNVGGTLYFSAADGATGEELWKSDGTAAGTTLVKDIRAGASSSASPSSLTNVGGTLYFRATNDARVEELWKSDGTAAGTLPVRLADNSPLYSPRAMAVAADRLFITGTRPDVGAELFSLSLSAPAPGDYDGDSLVDGADFLLWQRQLGSLASPPGSGADGNGSGDVDAGDLDAWSDNFGDPPQTVAQAAASALFDSPPTERQSAQPAAVAAEVVTDSRPSLHAIEMAFAEFSVYQGSLSGERAARSGRRLSASAPQNFVSSTLVCRQSSPQVDLPTKAEQQFTQIGPLFGGVTLGAGEHREEDGRPDAGLLATQGHPFFLQTLSVKSYAE</sequence>
<evidence type="ECO:0000313" key="3">
    <source>
        <dbReference type="Proteomes" id="UP000317909"/>
    </source>
</evidence>
<reference evidence="2 3" key="1">
    <citation type="submission" date="2019-02" db="EMBL/GenBank/DDBJ databases">
        <title>Deep-cultivation of Planctomycetes and their phenomic and genomic characterization uncovers novel biology.</title>
        <authorList>
            <person name="Wiegand S."/>
            <person name="Jogler M."/>
            <person name="Boedeker C."/>
            <person name="Pinto D."/>
            <person name="Vollmers J."/>
            <person name="Rivas-Marin E."/>
            <person name="Kohn T."/>
            <person name="Peeters S.H."/>
            <person name="Heuer A."/>
            <person name="Rast P."/>
            <person name="Oberbeckmann S."/>
            <person name="Bunk B."/>
            <person name="Jeske O."/>
            <person name="Meyerdierks A."/>
            <person name="Storesund J.E."/>
            <person name="Kallscheuer N."/>
            <person name="Luecker S."/>
            <person name="Lage O.M."/>
            <person name="Pohl T."/>
            <person name="Merkel B.J."/>
            <person name="Hornburger P."/>
            <person name="Mueller R.-W."/>
            <person name="Bruemmer F."/>
            <person name="Labrenz M."/>
            <person name="Spormann A.M."/>
            <person name="Op den Camp H."/>
            <person name="Overmann J."/>
            <person name="Amann R."/>
            <person name="Jetten M.S.M."/>
            <person name="Mascher T."/>
            <person name="Medema M.H."/>
            <person name="Devos D.P."/>
            <person name="Kaster A.-K."/>
            <person name="Ovreas L."/>
            <person name="Rohde M."/>
            <person name="Galperin M.Y."/>
            <person name="Jogler C."/>
        </authorList>
    </citation>
    <scope>NUCLEOTIDE SEQUENCE [LARGE SCALE GENOMIC DNA]</scope>
    <source>
        <strain evidence="2 3">I41</strain>
    </source>
</reference>
<feature type="region of interest" description="Disordered" evidence="1">
    <location>
        <begin position="247"/>
        <end position="278"/>
    </location>
</feature>
<evidence type="ECO:0000256" key="1">
    <source>
        <dbReference type="SAM" id="MobiDB-lite"/>
    </source>
</evidence>
<dbReference type="Proteomes" id="UP000317909">
    <property type="component" value="Chromosome"/>
</dbReference>
<dbReference type="AlphaFoldDB" id="A0A517TUK2"/>
<keyword evidence="3" id="KW-1185">Reference proteome</keyword>
<dbReference type="EMBL" id="CP036339">
    <property type="protein sequence ID" value="QDT72038.1"/>
    <property type="molecule type" value="Genomic_DNA"/>
</dbReference>
<dbReference type="NCBIfam" id="TIGR04534">
    <property type="entry name" value="ELWxxDGT_rpt"/>
    <property type="match status" value="1"/>
</dbReference>
<name>A0A517TUK2_9BACT</name>
<protein>
    <submittedName>
        <fullName evidence="2">Uncharacterized protein</fullName>
    </submittedName>
</protein>
<evidence type="ECO:0000313" key="2">
    <source>
        <dbReference type="EMBL" id="QDT72038.1"/>
    </source>
</evidence>
<accession>A0A517TUK2</accession>
<dbReference type="SUPFAM" id="SSF50998">
    <property type="entry name" value="Quinoprotein alcohol dehydrogenase-like"/>
    <property type="match status" value="1"/>
</dbReference>